<evidence type="ECO:0000313" key="2">
    <source>
        <dbReference type="EMBL" id="CAA9534517.1"/>
    </source>
</evidence>
<dbReference type="EMBL" id="CADCWE010000080">
    <property type="protein sequence ID" value="CAA9534517.1"/>
    <property type="molecule type" value="Genomic_DNA"/>
</dbReference>
<proteinExistence type="predicted"/>
<feature type="non-terminal residue" evidence="2">
    <location>
        <position position="127"/>
    </location>
</feature>
<dbReference type="AlphaFoldDB" id="A0A6J4TWV0"/>
<feature type="non-terminal residue" evidence="2">
    <location>
        <position position="1"/>
    </location>
</feature>
<accession>A0A6J4TWV0</accession>
<name>A0A6J4TWV0_9BACT</name>
<feature type="compositionally biased region" description="Basic and acidic residues" evidence="1">
    <location>
        <begin position="87"/>
        <end position="96"/>
    </location>
</feature>
<protein>
    <submittedName>
        <fullName evidence="2">Uncharacterized protein</fullName>
    </submittedName>
</protein>
<gene>
    <name evidence="2" type="ORF">AVDCRST_MAG73-1251</name>
</gene>
<evidence type="ECO:0000256" key="1">
    <source>
        <dbReference type="SAM" id="MobiDB-lite"/>
    </source>
</evidence>
<feature type="region of interest" description="Disordered" evidence="1">
    <location>
        <begin position="1"/>
        <end position="127"/>
    </location>
</feature>
<feature type="compositionally biased region" description="Basic and acidic residues" evidence="1">
    <location>
        <begin position="23"/>
        <end position="32"/>
    </location>
</feature>
<reference evidence="2" key="1">
    <citation type="submission" date="2020-02" db="EMBL/GenBank/DDBJ databases">
        <authorList>
            <person name="Meier V. D."/>
        </authorList>
    </citation>
    <scope>NUCLEOTIDE SEQUENCE</scope>
    <source>
        <strain evidence="2">AVDCRST_MAG73</strain>
    </source>
</reference>
<sequence>DREPPPVSHHYRLGRAVRPVGRAVDRRPDWRRPGRPPDASGANRCAAQSARRPADRVGGVRRPPLRPKDRAAPRLLFRPGKGGGQGPDRRRSDPARPGRTPGPEAAADPALRGHGLRFRQPRPLGEV</sequence>
<organism evidence="2">
    <name type="scientific">uncultured Thermomicrobiales bacterium</name>
    <dbReference type="NCBI Taxonomy" id="1645740"/>
    <lineage>
        <taxon>Bacteria</taxon>
        <taxon>Pseudomonadati</taxon>
        <taxon>Thermomicrobiota</taxon>
        <taxon>Thermomicrobia</taxon>
        <taxon>Thermomicrobiales</taxon>
        <taxon>environmental samples</taxon>
    </lineage>
</organism>